<dbReference type="eggNOG" id="COG1680">
    <property type="taxonomic scope" value="Bacteria"/>
</dbReference>
<evidence type="ECO:0000313" key="2">
    <source>
        <dbReference type="EMBL" id="EDY20965.1"/>
    </source>
</evidence>
<feature type="domain" description="Beta-lactamase-related" evidence="1">
    <location>
        <begin position="1"/>
        <end position="166"/>
    </location>
</feature>
<dbReference type="InterPro" id="IPR012338">
    <property type="entry name" value="Beta-lactam/transpept-like"/>
</dbReference>
<dbReference type="Gene3D" id="3.40.710.10">
    <property type="entry name" value="DD-peptidase/beta-lactamase superfamily"/>
    <property type="match status" value="1"/>
</dbReference>
<dbReference type="EMBL" id="ABVL01000003">
    <property type="protein sequence ID" value="EDY20965.1"/>
    <property type="molecule type" value="Genomic_DNA"/>
</dbReference>
<dbReference type="InterPro" id="IPR050789">
    <property type="entry name" value="Diverse_Enzym_Activities"/>
</dbReference>
<dbReference type="STRING" id="497964.CfE428DRAFT_1258"/>
<evidence type="ECO:0000259" key="1">
    <source>
        <dbReference type="Pfam" id="PF00144"/>
    </source>
</evidence>
<protein>
    <submittedName>
        <fullName evidence="2">Beta-lactamase</fullName>
    </submittedName>
</protein>
<dbReference type="Pfam" id="PF00144">
    <property type="entry name" value="Beta-lactamase"/>
    <property type="match status" value="1"/>
</dbReference>
<dbReference type="InParanoid" id="B4CXG7"/>
<dbReference type="SUPFAM" id="SSF56601">
    <property type="entry name" value="beta-lactamase/transpeptidase-like"/>
    <property type="match status" value="1"/>
</dbReference>
<dbReference type="InterPro" id="IPR001466">
    <property type="entry name" value="Beta-lactam-related"/>
</dbReference>
<gene>
    <name evidence="2" type="ORF">CfE428DRAFT_1258</name>
</gene>
<organism evidence="2 3">
    <name type="scientific">Chthoniobacter flavus Ellin428</name>
    <dbReference type="NCBI Taxonomy" id="497964"/>
    <lineage>
        <taxon>Bacteria</taxon>
        <taxon>Pseudomonadati</taxon>
        <taxon>Verrucomicrobiota</taxon>
        <taxon>Spartobacteria</taxon>
        <taxon>Chthoniobacterales</taxon>
        <taxon>Chthoniobacteraceae</taxon>
        <taxon>Chthoniobacter</taxon>
    </lineage>
</organism>
<dbReference type="Proteomes" id="UP000005824">
    <property type="component" value="Unassembled WGS sequence"/>
</dbReference>
<comment type="caution">
    <text evidence="2">The sequence shown here is derived from an EMBL/GenBank/DDBJ whole genome shotgun (WGS) entry which is preliminary data.</text>
</comment>
<accession>B4CXG7</accession>
<dbReference type="PANTHER" id="PTHR43283">
    <property type="entry name" value="BETA-LACTAMASE-RELATED"/>
    <property type="match status" value="1"/>
</dbReference>
<evidence type="ECO:0000313" key="3">
    <source>
        <dbReference type="Proteomes" id="UP000005824"/>
    </source>
</evidence>
<dbReference type="AlphaFoldDB" id="B4CXG7"/>
<proteinExistence type="predicted"/>
<sequence length="177" mass="19034">MMDTTFYPTEKQLTRLATMYLKDKMTGKLVAAPSGTIGPPKDARYPIPAGGLYSTGPDLARLYQMMLNGGALNNQRILSAESVKAMTISYTGDLPAGFSPGMGWGLGWGVVRKPEGVTEMLAPGAYGHGGGTGPQGWIDPEKNLFLIMLIQRPDMSRADESRIRHAFPAAAVEAMKK</sequence>
<keyword evidence="3" id="KW-1185">Reference proteome</keyword>
<dbReference type="PANTHER" id="PTHR43283:SF3">
    <property type="entry name" value="BETA-LACTAMASE FAMILY PROTEIN (AFU_ORTHOLOGUE AFUA_5G07500)"/>
    <property type="match status" value="1"/>
</dbReference>
<reference evidence="2 3" key="1">
    <citation type="journal article" date="2011" name="J. Bacteriol.">
        <title>Genome sequence of Chthoniobacter flavus Ellin428, an aerobic heterotrophic soil bacterium.</title>
        <authorList>
            <person name="Kant R."/>
            <person name="van Passel M.W."/>
            <person name="Palva A."/>
            <person name="Lucas S."/>
            <person name="Lapidus A."/>
            <person name="Glavina Del Rio T."/>
            <person name="Dalin E."/>
            <person name="Tice H."/>
            <person name="Bruce D."/>
            <person name="Goodwin L."/>
            <person name="Pitluck S."/>
            <person name="Larimer F.W."/>
            <person name="Land M.L."/>
            <person name="Hauser L."/>
            <person name="Sangwan P."/>
            <person name="de Vos W.M."/>
            <person name="Janssen P.H."/>
            <person name="Smidt H."/>
        </authorList>
    </citation>
    <scope>NUCLEOTIDE SEQUENCE [LARGE SCALE GENOMIC DNA]</scope>
    <source>
        <strain evidence="2 3">Ellin428</strain>
    </source>
</reference>
<name>B4CXG7_9BACT</name>